<dbReference type="InterPro" id="IPR024416">
    <property type="entry name" value="DUF2738"/>
</dbReference>
<protein>
    <submittedName>
        <fullName evidence="2">Uncharacterized protein</fullName>
    </submittedName>
</protein>
<dbReference type="AlphaFoldDB" id="A0A6C0H4L9"/>
<accession>A0A6C0H4L9</accession>
<evidence type="ECO:0000313" key="2">
    <source>
        <dbReference type="EMBL" id="QHT74983.1"/>
    </source>
</evidence>
<name>A0A6C0H4L9_9ZZZZ</name>
<dbReference type="Pfam" id="PF10927">
    <property type="entry name" value="DUF2738"/>
    <property type="match status" value="1"/>
</dbReference>
<evidence type="ECO:0000256" key="1">
    <source>
        <dbReference type="SAM" id="MobiDB-lite"/>
    </source>
</evidence>
<sequence length="314" mass="34849">MSDNENTQLTPAEGYNAKQRMIFSEPIIGSIPDSKVKIEFKRINISSRNEDGSVGELIIPTERLYSFGVSENTSQETGNVTGFTFPLCLWSRDGPTPAEKTWVDTFNEIVECCIDYLLENREEIDMFDLTRGDLTKSKGGFNPLYFKKEKFTDEKGKSGLRNVPGRGPALYAKLIYSKKQDKFLTQFFDTNDNIIEARDLMGKHCYATGAVKIESIFIGAKIALQVKLYEAVVEPSKMGMKRLLARPKARSKVLASQNENKSAAFALDDDGVEDNTGGDEAGSLVGSGDEDNVETKKPSPKKTVVRKVKRVGAK</sequence>
<feature type="compositionally biased region" description="Acidic residues" evidence="1">
    <location>
        <begin position="267"/>
        <end position="277"/>
    </location>
</feature>
<proteinExistence type="predicted"/>
<dbReference type="EMBL" id="MN739860">
    <property type="protein sequence ID" value="QHT74983.1"/>
    <property type="molecule type" value="Genomic_DNA"/>
</dbReference>
<organism evidence="2">
    <name type="scientific">viral metagenome</name>
    <dbReference type="NCBI Taxonomy" id="1070528"/>
    <lineage>
        <taxon>unclassified sequences</taxon>
        <taxon>metagenomes</taxon>
        <taxon>organismal metagenomes</taxon>
    </lineage>
</organism>
<reference evidence="2" key="1">
    <citation type="journal article" date="2020" name="Nature">
        <title>Giant virus diversity and host interactions through global metagenomics.</title>
        <authorList>
            <person name="Schulz F."/>
            <person name="Roux S."/>
            <person name="Paez-Espino D."/>
            <person name="Jungbluth S."/>
            <person name="Walsh D.A."/>
            <person name="Denef V.J."/>
            <person name="McMahon K.D."/>
            <person name="Konstantinidis K.T."/>
            <person name="Eloe-Fadrosh E.A."/>
            <person name="Kyrpides N.C."/>
            <person name="Woyke T."/>
        </authorList>
    </citation>
    <scope>NUCLEOTIDE SEQUENCE</scope>
    <source>
        <strain evidence="2">GVMAG-M-3300023179-62</strain>
    </source>
</reference>
<feature type="compositionally biased region" description="Basic residues" evidence="1">
    <location>
        <begin position="298"/>
        <end position="314"/>
    </location>
</feature>
<feature type="region of interest" description="Disordered" evidence="1">
    <location>
        <begin position="264"/>
        <end position="314"/>
    </location>
</feature>